<dbReference type="InterPro" id="IPR019874">
    <property type="entry name" value="RF_methyltr_PrmC"/>
</dbReference>
<dbReference type="PANTHER" id="PTHR18895:SF74">
    <property type="entry name" value="MTRF1L RELEASE FACTOR GLUTAMINE METHYLTRANSFERASE"/>
    <property type="match status" value="1"/>
</dbReference>
<dbReference type="GO" id="GO:0102559">
    <property type="term" value="F:peptide chain release factor N(5)-glutamine methyltransferase activity"/>
    <property type="evidence" value="ECO:0007669"/>
    <property type="project" value="UniProtKB-EC"/>
</dbReference>
<feature type="binding site" evidence="5">
    <location>
        <position position="139"/>
    </location>
    <ligand>
        <name>S-adenosyl-L-methionine</name>
        <dbReference type="ChEBI" id="CHEBI:59789"/>
    </ligand>
</feature>
<dbReference type="NCBIfam" id="TIGR00536">
    <property type="entry name" value="hemK_fam"/>
    <property type="match status" value="1"/>
</dbReference>
<evidence type="ECO:0000256" key="5">
    <source>
        <dbReference type="HAMAP-Rule" id="MF_02126"/>
    </source>
</evidence>
<dbReference type="InterPro" id="IPR004556">
    <property type="entry name" value="HemK-like"/>
</dbReference>
<reference evidence="8" key="1">
    <citation type="submission" date="2023-03" db="EMBL/GenBank/DDBJ databases">
        <title>Multiphase analysis and comparison of six strains from genera Psychromarinibacter, Lutimaribacter, and Maritimibacter, including a novel species: Psychromarinibacter sediminicola sp. nov.</title>
        <authorList>
            <person name="Wang Y.-H."/>
            <person name="Ye M.-Q."/>
            <person name="Du Z.-J."/>
        </authorList>
    </citation>
    <scope>NUCLEOTIDE SEQUENCE</scope>
    <source>
        <strain evidence="8">C21-152</strain>
    </source>
</reference>
<dbReference type="NCBIfam" id="TIGR03534">
    <property type="entry name" value="RF_mod_PrmC"/>
    <property type="match status" value="1"/>
</dbReference>
<gene>
    <name evidence="5 8" type="primary">prmC</name>
    <name evidence="8" type="ORF">P1J78_09115</name>
</gene>
<keyword evidence="9" id="KW-1185">Reference proteome</keyword>
<dbReference type="RefSeq" id="WP_275567091.1">
    <property type="nucleotide sequence ID" value="NZ_JARGYC010000019.1"/>
</dbReference>
<protein>
    <recommendedName>
        <fullName evidence="5">Release factor glutamine methyltransferase</fullName>
        <shortName evidence="5">RF MTase</shortName>
        <ecNumber evidence="5">2.1.1.297</ecNumber>
    </recommendedName>
    <alternativeName>
        <fullName evidence="5">N5-glutamine methyltransferase PrmC</fullName>
    </alternativeName>
    <alternativeName>
        <fullName evidence="5">Protein-(glutamine-N5) MTase PrmC</fullName>
    </alternativeName>
    <alternativeName>
        <fullName evidence="5">Protein-glutamine N-methyltransferase PrmC</fullName>
    </alternativeName>
</protein>
<keyword evidence="3 5" id="KW-0949">S-adenosyl-L-methionine</keyword>
<dbReference type="InterPro" id="IPR029063">
    <property type="entry name" value="SAM-dependent_MTases_sf"/>
</dbReference>
<dbReference type="Pfam" id="PF17827">
    <property type="entry name" value="PrmC_N"/>
    <property type="match status" value="1"/>
</dbReference>
<keyword evidence="1 5" id="KW-0489">Methyltransferase</keyword>
<name>A0AAE3T803_9RHOB</name>
<comment type="similarity">
    <text evidence="5">Belongs to the protein N5-glutamine methyltransferase family. PrmC subfamily.</text>
</comment>
<feature type="domain" description="Release factor glutamine methyltransferase N-terminal" evidence="7">
    <location>
        <begin position="6"/>
        <end position="75"/>
    </location>
</feature>
<feature type="binding site" evidence="5">
    <location>
        <position position="182"/>
    </location>
    <ligand>
        <name>S-adenosyl-L-methionine</name>
        <dbReference type="ChEBI" id="CHEBI:59789"/>
    </ligand>
</feature>
<organism evidence="8 9">
    <name type="scientific">Psychromarinibacter sediminicola</name>
    <dbReference type="NCBI Taxonomy" id="3033385"/>
    <lineage>
        <taxon>Bacteria</taxon>
        <taxon>Pseudomonadati</taxon>
        <taxon>Pseudomonadota</taxon>
        <taxon>Alphaproteobacteria</taxon>
        <taxon>Rhodobacterales</taxon>
        <taxon>Paracoccaceae</taxon>
        <taxon>Psychromarinibacter</taxon>
    </lineage>
</organism>
<comment type="caution">
    <text evidence="8">The sequence shown here is derived from an EMBL/GenBank/DDBJ whole genome shotgun (WGS) entry which is preliminary data.</text>
</comment>
<dbReference type="PANTHER" id="PTHR18895">
    <property type="entry name" value="HEMK METHYLTRANSFERASE"/>
    <property type="match status" value="1"/>
</dbReference>
<dbReference type="Gene3D" id="3.40.50.150">
    <property type="entry name" value="Vaccinia Virus protein VP39"/>
    <property type="match status" value="1"/>
</dbReference>
<evidence type="ECO:0000313" key="9">
    <source>
        <dbReference type="Proteomes" id="UP001220964"/>
    </source>
</evidence>
<feature type="binding site" evidence="5">
    <location>
        <begin position="182"/>
        <end position="185"/>
    </location>
    <ligand>
        <name>substrate</name>
    </ligand>
</feature>
<dbReference type="InterPro" id="IPR040758">
    <property type="entry name" value="PrmC_N"/>
</dbReference>
<dbReference type="EC" id="2.1.1.297" evidence="5"/>
<evidence type="ECO:0000256" key="2">
    <source>
        <dbReference type="ARBA" id="ARBA00022679"/>
    </source>
</evidence>
<feature type="binding site" evidence="5">
    <location>
        <position position="168"/>
    </location>
    <ligand>
        <name>S-adenosyl-L-methionine</name>
        <dbReference type="ChEBI" id="CHEBI:59789"/>
    </ligand>
</feature>
<dbReference type="Gene3D" id="1.10.8.10">
    <property type="entry name" value="DNA helicase RuvA subunit, C-terminal domain"/>
    <property type="match status" value="1"/>
</dbReference>
<dbReference type="EMBL" id="JARGYC010000019">
    <property type="protein sequence ID" value="MDF0600890.1"/>
    <property type="molecule type" value="Genomic_DNA"/>
</dbReference>
<evidence type="ECO:0000256" key="4">
    <source>
        <dbReference type="ARBA" id="ARBA00048391"/>
    </source>
</evidence>
<dbReference type="CDD" id="cd02440">
    <property type="entry name" value="AdoMet_MTases"/>
    <property type="match status" value="1"/>
</dbReference>
<dbReference type="GO" id="GO:0032259">
    <property type="term" value="P:methylation"/>
    <property type="evidence" value="ECO:0007669"/>
    <property type="project" value="UniProtKB-KW"/>
</dbReference>
<dbReference type="InterPro" id="IPR050320">
    <property type="entry name" value="N5-glutamine_MTase"/>
</dbReference>
<evidence type="ECO:0000259" key="6">
    <source>
        <dbReference type="Pfam" id="PF05175"/>
    </source>
</evidence>
<feature type="domain" description="Methyltransferase small" evidence="6">
    <location>
        <begin position="97"/>
        <end position="191"/>
    </location>
</feature>
<comment type="function">
    <text evidence="5">Methylates the class 1 translation termination release factors RF1/PrfA and RF2/PrfB on the glutamine residue of the universally conserved GGQ motif.</text>
</comment>
<dbReference type="Pfam" id="PF05175">
    <property type="entry name" value="MTS"/>
    <property type="match status" value="1"/>
</dbReference>
<evidence type="ECO:0000256" key="3">
    <source>
        <dbReference type="ARBA" id="ARBA00022691"/>
    </source>
</evidence>
<evidence type="ECO:0000313" key="8">
    <source>
        <dbReference type="EMBL" id="MDF0600890.1"/>
    </source>
</evidence>
<dbReference type="InterPro" id="IPR002052">
    <property type="entry name" value="DNA_methylase_N6_adenine_CS"/>
</dbReference>
<accession>A0AAE3T803</accession>
<dbReference type="HAMAP" id="MF_02126">
    <property type="entry name" value="RF_methyltr_PrmC"/>
    <property type="match status" value="1"/>
</dbReference>
<evidence type="ECO:0000256" key="1">
    <source>
        <dbReference type="ARBA" id="ARBA00022603"/>
    </source>
</evidence>
<comment type="catalytic activity">
    <reaction evidence="4 5">
        <text>L-glutaminyl-[peptide chain release factor] + S-adenosyl-L-methionine = N(5)-methyl-L-glutaminyl-[peptide chain release factor] + S-adenosyl-L-homocysteine + H(+)</text>
        <dbReference type="Rhea" id="RHEA:42896"/>
        <dbReference type="Rhea" id="RHEA-COMP:10271"/>
        <dbReference type="Rhea" id="RHEA-COMP:10272"/>
        <dbReference type="ChEBI" id="CHEBI:15378"/>
        <dbReference type="ChEBI" id="CHEBI:30011"/>
        <dbReference type="ChEBI" id="CHEBI:57856"/>
        <dbReference type="ChEBI" id="CHEBI:59789"/>
        <dbReference type="ChEBI" id="CHEBI:61891"/>
        <dbReference type="EC" id="2.1.1.297"/>
    </reaction>
</comment>
<keyword evidence="2 5" id="KW-0808">Transferase</keyword>
<evidence type="ECO:0000259" key="7">
    <source>
        <dbReference type="Pfam" id="PF17827"/>
    </source>
</evidence>
<sequence length="276" mass="29072">MSGQAALAAGIATLRDAGVETPERDARALLAEAAGWPRDRLTLHLPEALSDVAEADFFHMVQLRAGRRPVARILGRRQFWDRWFTVTPDVLDPRPETELLVSLALAEPFSQLLDLGTGTGILAVTLLAERPGATGVATDISPAALEVAARNAAAHGVADRLWLTESDWYAGVAGRFDLILSNPPYIAAAEMAGLAPEVREHDPRAALTDGGDGLSAYRAIAAGAGAHLAPGGRLLVEIGAGQGAAVREIFGAAGLDDVAHHADLEDRPRVVSGRRR</sequence>
<dbReference type="InterPro" id="IPR007848">
    <property type="entry name" value="Small_mtfrase_dom"/>
</dbReference>
<dbReference type="PROSITE" id="PS00092">
    <property type="entry name" value="N6_MTASE"/>
    <property type="match status" value="1"/>
</dbReference>
<dbReference type="Proteomes" id="UP001220964">
    <property type="component" value="Unassembled WGS sequence"/>
</dbReference>
<dbReference type="AlphaFoldDB" id="A0AAE3T803"/>
<dbReference type="SUPFAM" id="SSF53335">
    <property type="entry name" value="S-adenosyl-L-methionine-dependent methyltransferases"/>
    <property type="match status" value="1"/>
</dbReference>
<feature type="binding site" evidence="5">
    <location>
        <begin position="116"/>
        <end position="120"/>
    </location>
    <ligand>
        <name>S-adenosyl-L-methionine</name>
        <dbReference type="ChEBI" id="CHEBI:59789"/>
    </ligand>
</feature>
<proteinExistence type="inferred from homology"/>
<dbReference type="GO" id="GO:0003676">
    <property type="term" value="F:nucleic acid binding"/>
    <property type="evidence" value="ECO:0007669"/>
    <property type="project" value="InterPro"/>
</dbReference>